<name>A0A1M5EUP4_9ALTE</name>
<dbReference type="SUPFAM" id="SSF52743">
    <property type="entry name" value="Subtilisin-like"/>
    <property type="match status" value="1"/>
</dbReference>
<protein>
    <submittedName>
        <fullName evidence="7">Subtilase family protein</fullName>
    </submittedName>
</protein>
<dbReference type="PANTHER" id="PTHR43806">
    <property type="entry name" value="PEPTIDASE S8"/>
    <property type="match status" value="1"/>
</dbReference>
<evidence type="ECO:0000313" key="7">
    <source>
        <dbReference type="EMBL" id="SHF82856.1"/>
    </source>
</evidence>
<evidence type="ECO:0000256" key="1">
    <source>
        <dbReference type="ARBA" id="ARBA00011073"/>
    </source>
</evidence>
<dbReference type="Pfam" id="PF00082">
    <property type="entry name" value="Peptidase_S8"/>
    <property type="match status" value="1"/>
</dbReference>
<feature type="active site" description="Charge relay system" evidence="5">
    <location>
        <position position="407"/>
    </location>
</feature>
<feature type="active site" description="Charge relay system" evidence="5">
    <location>
        <position position="227"/>
    </location>
</feature>
<feature type="active site" description="Charge relay system" evidence="5">
    <location>
        <position position="258"/>
    </location>
</feature>
<dbReference type="PRINTS" id="PR00723">
    <property type="entry name" value="SUBTILISIN"/>
</dbReference>
<dbReference type="GO" id="GO:0006508">
    <property type="term" value="P:proteolysis"/>
    <property type="evidence" value="ECO:0007669"/>
    <property type="project" value="UniProtKB-KW"/>
</dbReference>
<evidence type="ECO:0000256" key="3">
    <source>
        <dbReference type="ARBA" id="ARBA00022801"/>
    </source>
</evidence>
<dbReference type="InterPro" id="IPR015500">
    <property type="entry name" value="Peptidase_S8_subtilisin-rel"/>
</dbReference>
<accession>A0A1M5EUP4</accession>
<dbReference type="PANTHER" id="PTHR43806:SF11">
    <property type="entry name" value="CEREVISIN-RELATED"/>
    <property type="match status" value="1"/>
</dbReference>
<comment type="similarity">
    <text evidence="1 5">Belongs to the peptidase S8 family.</text>
</comment>
<evidence type="ECO:0000256" key="2">
    <source>
        <dbReference type="ARBA" id="ARBA00022670"/>
    </source>
</evidence>
<dbReference type="GO" id="GO:0004252">
    <property type="term" value="F:serine-type endopeptidase activity"/>
    <property type="evidence" value="ECO:0007669"/>
    <property type="project" value="UniProtKB-UniRule"/>
</dbReference>
<dbReference type="AlphaFoldDB" id="A0A1M5EUP4"/>
<dbReference type="InterPro" id="IPR000209">
    <property type="entry name" value="Peptidase_S8/S53_dom"/>
</dbReference>
<evidence type="ECO:0000259" key="6">
    <source>
        <dbReference type="Pfam" id="PF00082"/>
    </source>
</evidence>
<gene>
    <name evidence="7" type="ORF">SAMN05216361_0546</name>
</gene>
<dbReference type="Gene3D" id="3.40.50.200">
    <property type="entry name" value="Peptidase S8/S53 domain"/>
    <property type="match status" value="1"/>
</dbReference>
<organism evidence="7 8">
    <name type="scientific">Marisediminitalea aggregata</name>
    <dbReference type="NCBI Taxonomy" id="634436"/>
    <lineage>
        <taxon>Bacteria</taxon>
        <taxon>Pseudomonadati</taxon>
        <taxon>Pseudomonadota</taxon>
        <taxon>Gammaproteobacteria</taxon>
        <taxon>Alteromonadales</taxon>
        <taxon>Alteromonadaceae</taxon>
        <taxon>Marisediminitalea</taxon>
    </lineage>
</organism>
<dbReference type="OrthoDB" id="5405281at2"/>
<feature type="domain" description="Peptidase S8/S53" evidence="6">
    <location>
        <begin position="223"/>
        <end position="457"/>
    </location>
</feature>
<dbReference type="Proteomes" id="UP000184520">
    <property type="component" value="Unassembled WGS sequence"/>
</dbReference>
<dbReference type="InterPro" id="IPR036852">
    <property type="entry name" value="Peptidase_S8/S53_dom_sf"/>
</dbReference>
<dbReference type="RefSeq" id="WP_073317412.1">
    <property type="nucleotide sequence ID" value="NZ_FQWD01000001.1"/>
</dbReference>
<dbReference type="PROSITE" id="PS51892">
    <property type="entry name" value="SUBTILASE"/>
    <property type="match status" value="1"/>
</dbReference>
<keyword evidence="2 5" id="KW-0645">Protease</keyword>
<evidence type="ECO:0000313" key="8">
    <source>
        <dbReference type="Proteomes" id="UP000184520"/>
    </source>
</evidence>
<dbReference type="InterPro" id="IPR050131">
    <property type="entry name" value="Peptidase_S8_subtilisin-like"/>
</dbReference>
<keyword evidence="8" id="KW-1185">Reference proteome</keyword>
<reference evidence="8" key="1">
    <citation type="submission" date="2016-11" db="EMBL/GenBank/DDBJ databases">
        <authorList>
            <person name="Varghese N."/>
            <person name="Submissions S."/>
        </authorList>
    </citation>
    <scope>NUCLEOTIDE SEQUENCE [LARGE SCALE GENOMIC DNA]</scope>
    <source>
        <strain evidence="8">CGMCC 1.8995</strain>
    </source>
</reference>
<sequence length="463" mass="49155">MKLSLSTKLLSRSLIAAAVVLSPISLVNAQVLPSVTRSVTQPIEDLTRRLPANRVTERLIRPEKPALPELLPALTSTLTADLSNALLPVKQAISVVDSLQHTVLREEITPQGELAIAREWVVYASEADLAWFEQSPFSVTKQRYVSLLDSWLVNIQVPDAFNSLNRIKAALPAHLQSQLGRNHVYLTQSNPAEANEEGAAVKESAATTSSVETKPLCETPARIGMLDSAIEDTHPLLSTLQVREHTFIDASLPLSRAHGTAVAGILQQHLAHNSQVVNAAVFYARTQVSQGASLFDLVSGLDWLASQQVPVINMSLTGPDNPLLAKAIAGLSSKGVTLIAAVGNAGPAAPPLFPAAYPDVIGVSAVDAQGNIYRWANQGEQVALSAPGVSVLTARVKGETGPETGTSIASPAVAGWLAQWRTCQSGSDTTQTAIPPALRQQLQDKGEPGWDPVFGEGAWLPAK</sequence>
<dbReference type="CDD" id="cd05561">
    <property type="entry name" value="Peptidases_S8_4"/>
    <property type="match status" value="1"/>
</dbReference>
<evidence type="ECO:0000256" key="4">
    <source>
        <dbReference type="ARBA" id="ARBA00022825"/>
    </source>
</evidence>
<evidence type="ECO:0000256" key="5">
    <source>
        <dbReference type="PROSITE-ProRule" id="PRU01240"/>
    </source>
</evidence>
<keyword evidence="3 5" id="KW-0378">Hydrolase</keyword>
<proteinExistence type="inferred from homology"/>
<keyword evidence="4 5" id="KW-0720">Serine protease</keyword>
<dbReference type="STRING" id="634436.SAMN05216361_0546"/>
<dbReference type="EMBL" id="FQWD01000001">
    <property type="protein sequence ID" value="SHF82856.1"/>
    <property type="molecule type" value="Genomic_DNA"/>
</dbReference>